<dbReference type="EMBL" id="JAMZMM010000227">
    <property type="protein sequence ID" value="MCP2730663.1"/>
    <property type="molecule type" value="Genomic_DNA"/>
</dbReference>
<dbReference type="Proteomes" id="UP001204953">
    <property type="component" value="Unassembled WGS sequence"/>
</dbReference>
<accession>A0AAE3KQF9</accession>
<name>A0AAE3KQF9_9CYAN</name>
<gene>
    <name evidence="2" type="ORF">NJ959_19735</name>
</gene>
<dbReference type="Gene3D" id="1.10.101.10">
    <property type="entry name" value="PGBD-like superfamily/PGBD"/>
    <property type="match status" value="2"/>
</dbReference>
<dbReference type="AlphaFoldDB" id="A0AAE3KQF9"/>
<dbReference type="InterPro" id="IPR052905">
    <property type="entry name" value="LD-transpeptidase_YkuD-like"/>
</dbReference>
<dbReference type="RefSeq" id="WP_254013418.1">
    <property type="nucleotide sequence ID" value="NZ_JAMZMM010000227.1"/>
</dbReference>
<sequence>METLAYIDLTLAYEAPASTTAVFTQENLKHCHWFNRQNLSRYARRYLPPLFILFSMFPMTGEAFVQILKQGSQGPLVTQLQERLLTLDYFHQEPTGYFGSKTKDAVMQFQGESGLNRDGVVGQATWSALFGTNVSNQNLSSQPYFLPPDTDYPVPSTRELDYNPPFADNPDFLPPLPNSVPIRTSRLFPGQILPPSNFSTPRPPDKVVEVYSGRILQRGARGKDVEQLQQALRDNGFNPGAINGIYGEDTEIAVMEFQRFHNFHVDGVAGSETLKALGLIDENLTSQAISDYVVCP</sequence>
<keyword evidence="3" id="KW-1185">Reference proteome</keyword>
<feature type="domain" description="Peptidoglycan binding-like" evidence="1">
    <location>
        <begin position="73"/>
        <end position="129"/>
    </location>
</feature>
<dbReference type="InterPro" id="IPR002477">
    <property type="entry name" value="Peptidoglycan-bd-like"/>
</dbReference>
<dbReference type="Pfam" id="PF01471">
    <property type="entry name" value="PG_binding_1"/>
    <property type="match status" value="2"/>
</dbReference>
<dbReference type="InterPro" id="IPR036366">
    <property type="entry name" value="PGBDSf"/>
</dbReference>
<proteinExistence type="predicted"/>
<dbReference type="InterPro" id="IPR036365">
    <property type="entry name" value="PGBD-like_sf"/>
</dbReference>
<organism evidence="2 3">
    <name type="scientific">Limnofasciculus baicalensis BBK-W-15</name>
    <dbReference type="NCBI Taxonomy" id="2699891"/>
    <lineage>
        <taxon>Bacteria</taxon>
        <taxon>Bacillati</taxon>
        <taxon>Cyanobacteriota</taxon>
        <taxon>Cyanophyceae</taxon>
        <taxon>Coleofasciculales</taxon>
        <taxon>Coleofasciculaceae</taxon>
        <taxon>Limnofasciculus</taxon>
        <taxon>Limnofasciculus baicalensis</taxon>
    </lineage>
</organism>
<feature type="domain" description="Peptidoglycan binding-like" evidence="1">
    <location>
        <begin position="221"/>
        <end position="277"/>
    </location>
</feature>
<dbReference type="PANTHER" id="PTHR41533:SF1">
    <property type="entry name" value="L,D-TRANSPEPTIDASE YCBB-RELATED"/>
    <property type="match status" value="1"/>
</dbReference>
<dbReference type="SUPFAM" id="SSF47090">
    <property type="entry name" value="PGBD-like"/>
    <property type="match status" value="2"/>
</dbReference>
<dbReference type="PANTHER" id="PTHR41533">
    <property type="entry name" value="L,D-TRANSPEPTIDASE HI_1667-RELATED"/>
    <property type="match status" value="1"/>
</dbReference>
<evidence type="ECO:0000313" key="3">
    <source>
        <dbReference type="Proteomes" id="UP001204953"/>
    </source>
</evidence>
<protein>
    <submittedName>
        <fullName evidence="2">Peptidoglycan-binding protein</fullName>
    </submittedName>
</protein>
<reference evidence="2" key="1">
    <citation type="submission" date="2022-06" db="EMBL/GenBank/DDBJ databases">
        <title>New cyanobacteria of genus Symplocastrum in benthos of Lake Baikal.</title>
        <authorList>
            <person name="Sorokovikova E."/>
            <person name="Tikhonova I."/>
            <person name="Krasnopeev A."/>
            <person name="Evseev P."/>
            <person name="Gladkikh A."/>
            <person name="Belykh O."/>
        </authorList>
    </citation>
    <scope>NUCLEOTIDE SEQUENCE</scope>
    <source>
        <strain evidence="2">BBK-W-15</strain>
    </source>
</reference>
<evidence type="ECO:0000313" key="2">
    <source>
        <dbReference type="EMBL" id="MCP2730663.1"/>
    </source>
</evidence>
<comment type="caution">
    <text evidence="2">The sequence shown here is derived from an EMBL/GenBank/DDBJ whole genome shotgun (WGS) entry which is preliminary data.</text>
</comment>
<evidence type="ECO:0000259" key="1">
    <source>
        <dbReference type="Pfam" id="PF01471"/>
    </source>
</evidence>